<sequence length="334" mass="35388">MTSFFGRTPLSGPVGLIINPIAGTDLRRLTSTAAFMDNNMKVRLARSVVGGMVGVGIKEFAVMPDYLGIYRSLIDSLSSTGIEISPLDMEAEGKPEDTRVAVRELKKLGSPLIVSFGGDGTVRIIAEESGDTPILPISTGTNNTIPYFTEGTVAGLAAGYFLKGLVEPDRALVRAKKLVIEVNGKEEGIGLVEVSMTNYPFKGAAMIDVSRVLDSVISIANPGGIGVSSVGGMITSLGMSSRSALRIVFGGSKKVRAVVFPGVVKEVGIERFELVPVGAEIELMRGQYIEADGERLFHVAENDRVTVEVSKDGPFLIDVPSILNEVTSRGIALL</sequence>
<dbReference type="GO" id="GO:0003951">
    <property type="term" value="F:NAD+ kinase activity"/>
    <property type="evidence" value="ECO:0007669"/>
    <property type="project" value="InterPro"/>
</dbReference>
<dbReference type="EMBL" id="DSFE01000028">
    <property type="protein sequence ID" value="HEU97430.1"/>
    <property type="molecule type" value="Genomic_DNA"/>
</dbReference>
<evidence type="ECO:0000313" key="1">
    <source>
        <dbReference type="EMBL" id="HEU97430.1"/>
    </source>
</evidence>
<evidence type="ECO:0008006" key="2">
    <source>
        <dbReference type="Google" id="ProtNLM"/>
    </source>
</evidence>
<dbReference type="Proteomes" id="UP000885664">
    <property type="component" value="Unassembled WGS sequence"/>
</dbReference>
<dbReference type="InterPro" id="IPR002504">
    <property type="entry name" value="NADK"/>
</dbReference>
<organism evidence="1">
    <name type="scientific">Fervidicoccus fontis</name>
    <dbReference type="NCBI Taxonomy" id="683846"/>
    <lineage>
        <taxon>Archaea</taxon>
        <taxon>Thermoproteota</taxon>
        <taxon>Thermoprotei</taxon>
        <taxon>Fervidicoccales</taxon>
        <taxon>Fervidicoccaceae</taxon>
        <taxon>Fervidicoccus</taxon>
    </lineage>
</organism>
<accession>A0A7C2UKQ4</accession>
<name>A0A7C2UKQ4_9CREN</name>
<dbReference type="Gene3D" id="3.40.50.10330">
    <property type="entry name" value="Probable inorganic polyphosphate/atp-NAD kinase, domain 1"/>
    <property type="match status" value="1"/>
</dbReference>
<dbReference type="AlphaFoldDB" id="A0A7C2UKQ4"/>
<dbReference type="InterPro" id="IPR039065">
    <property type="entry name" value="AcoX-like"/>
</dbReference>
<dbReference type="PANTHER" id="PTHR40697">
    <property type="entry name" value="ACETOIN CATABOLISM PROTEIN X"/>
    <property type="match status" value="1"/>
</dbReference>
<dbReference type="PANTHER" id="PTHR40697:SF3">
    <property type="entry name" value="ACETOIN CATABOLISM PROTEIN X"/>
    <property type="match status" value="1"/>
</dbReference>
<reference evidence="1" key="1">
    <citation type="journal article" date="2020" name="mSystems">
        <title>Genome- and Community-Level Interaction Insights into Carbon Utilization and Element Cycling Functions of Hydrothermarchaeota in Hydrothermal Sediment.</title>
        <authorList>
            <person name="Zhou Z."/>
            <person name="Liu Y."/>
            <person name="Xu W."/>
            <person name="Pan J."/>
            <person name="Luo Z.H."/>
            <person name="Li M."/>
        </authorList>
    </citation>
    <scope>NUCLEOTIDE SEQUENCE [LARGE SCALE GENOMIC DNA]</scope>
    <source>
        <strain evidence="1">SpSt-1259</strain>
    </source>
</reference>
<protein>
    <recommendedName>
        <fullName evidence="2">ATP-NAD kinase</fullName>
    </recommendedName>
</protein>
<dbReference type="Pfam" id="PF01513">
    <property type="entry name" value="NAD_kinase"/>
    <property type="match status" value="1"/>
</dbReference>
<dbReference type="InterPro" id="IPR017438">
    <property type="entry name" value="ATP-NAD_kinase_N"/>
</dbReference>
<dbReference type="InterPro" id="IPR016064">
    <property type="entry name" value="NAD/diacylglycerol_kinase_sf"/>
</dbReference>
<comment type="caution">
    <text evidence="1">The sequence shown here is derived from an EMBL/GenBank/DDBJ whole genome shotgun (WGS) entry which is preliminary data.</text>
</comment>
<dbReference type="GO" id="GO:0006741">
    <property type="term" value="P:NADP+ biosynthetic process"/>
    <property type="evidence" value="ECO:0007669"/>
    <property type="project" value="InterPro"/>
</dbReference>
<gene>
    <name evidence="1" type="ORF">ENO36_01040</name>
</gene>
<dbReference type="SUPFAM" id="SSF111331">
    <property type="entry name" value="NAD kinase/diacylglycerol kinase-like"/>
    <property type="match status" value="1"/>
</dbReference>
<proteinExistence type="predicted"/>